<evidence type="ECO:0000313" key="2">
    <source>
        <dbReference type="Proteomes" id="UP000479190"/>
    </source>
</evidence>
<dbReference type="EMBL" id="CADCXV010000724">
    <property type="protein sequence ID" value="CAB0033782.1"/>
    <property type="molecule type" value="Genomic_DNA"/>
</dbReference>
<sequence>MIVSLRRLRHIATSAPPPAQDTARANAADIDSISYYSISLVRQNPIPTLPIPSRVLLVAAVPWNLSLKSKIACRMHPDCPFDAAQQSSAAKKKVTLFQIRRPSFTQSVLGVQFHDRQGTASIQFVILYYQMLNDEQIVTLVYFTILCRNFTSAMCISRQNNTSRTKRSLTNQPVIQEVNYRMSA</sequence>
<evidence type="ECO:0000313" key="1">
    <source>
        <dbReference type="EMBL" id="CAB0033782.1"/>
    </source>
</evidence>
<reference evidence="1 2" key="1">
    <citation type="submission" date="2020-02" db="EMBL/GenBank/DDBJ databases">
        <authorList>
            <person name="Ferguson B K."/>
        </authorList>
    </citation>
    <scope>NUCLEOTIDE SEQUENCE [LARGE SCALE GENOMIC DNA]</scope>
</reference>
<name>A0A6H5IAU0_9HYME</name>
<gene>
    <name evidence="1" type="ORF">TBRA_LOCUS5680</name>
</gene>
<accession>A0A6H5IAU0</accession>
<dbReference type="Proteomes" id="UP000479190">
    <property type="component" value="Unassembled WGS sequence"/>
</dbReference>
<dbReference type="AlphaFoldDB" id="A0A6H5IAU0"/>
<proteinExistence type="predicted"/>
<organism evidence="1 2">
    <name type="scientific">Trichogramma brassicae</name>
    <dbReference type="NCBI Taxonomy" id="86971"/>
    <lineage>
        <taxon>Eukaryota</taxon>
        <taxon>Metazoa</taxon>
        <taxon>Ecdysozoa</taxon>
        <taxon>Arthropoda</taxon>
        <taxon>Hexapoda</taxon>
        <taxon>Insecta</taxon>
        <taxon>Pterygota</taxon>
        <taxon>Neoptera</taxon>
        <taxon>Endopterygota</taxon>
        <taxon>Hymenoptera</taxon>
        <taxon>Apocrita</taxon>
        <taxon>Proctotrupomorpha</taxon>
        <taxon>Chalcidoidea</taxon>
        <taxon>Trichogrammatidae</taxon>
        <taxon>Trichogramma</taxon>
    </lineage>
</organism>
<protein>
    <submittedName>
        <fullName evidence="1">Uncharacterized protein</fullName>
    </submittedName>
</protein>
<keyword evidence="2" id="KW-1185">Reference proteome</keyword>